<keyword evidence="3 5" id="KW-0863">Zinc-finger</keyword>
<dbReference type="SMART" id="SM00355">
    <property type="entry name" value="ZnF_C2H2"/>
    <property type="match status" value="2"/>
</dbReference>
<evidence type="ECO:0000256" key="4">
    <source>
        <dbReference type="ARBA" id="ARBA00022833"/>
    </source>
</evidence>
<dbReference type="STRING" id="91626.A0A0C9LYP6"/>
<dbReference type="Gene3D" id="3.30.160.60">
    <property type="entry name" value="Classic Zinc Finger"/>
    <property type="match status" value="1"/>
</dbReference>
<evidence type="ECO:0000259" key="7">
    <source>
        <dbReference type="PROSITE" id="PS50157"/>
    </source>
</evidence>
<keyword evidence="1" id="KW-0479">Metal-binding</keyword>
<accession>A0A0C9LYP6</accession>
<dbReference type="GO" id="GO:0008270">
    <property type="term" value="F:zinc ion binding"/>
    <property type="evidence" value="ECO:0007669"/>
    <property type="project" value="UniProtKB-KW"/>
</dbReference>
<keyword evidence="2" id="KW-0677">Repeat</keyword>
<feature type="region of interest" description="Disordered" evidence="6">
    <location>
        <begin position="302"/>
        <end position="330"/>
    </location>
</feature>
<evidence type="ECO:0000313" key="8">
    <source>
        <dbReference type="EMBL" id="GAN11210.1"/>
    </source>
</evidence>
<name>A0A0C9LYP6_9FUNG</name>
<dbReference type="InterPro" id="IPR051580">
    <property type="entry name" value="ZnF-Chromatin_assoc"/>
</dbReference>
<reference evidence="8" key="1">
    <citation type="submission" date="2014-09" db="EMBL/GenBank/DDBJ databases">
        <title>Draft genome sequence of an oleaginous Mucoromycotina fungus Mucor ambiguus NBRC6742.</title>
        <authorList>
            <person name="Takeda I."/>
            <person name="Yamane N."/>
            <person name="Morita T."/>
            <person name="Tamano K."/>
            <person name="Machida M."/>
            <person name="Baker S."/>
            <person name="Koike H."/>
        </authorList>
    </citation>
    <scope>NUCLEOTIDE SEQUENCE</scope>
    <source>
        <strain evidence="8">NBRC 6742</strain>
    </source>
</reference>
<gene>
    <name evidence="8" type="ORF">MAM1_0505c10769</name>
</gene>
<dbReference type="PANTHER" id="PTHR23057:SF0">
    <property type="entry name" value="JUXTAPOSED WITH ANOTHER ZINC FINGER PROTEIN 1"/>
    <property type="match status" value="1"/>
</dbReference>
<evidence type="ECO:0000256" key="5">
    <source>
        <dbReference type="PROSITE-ProRule" id="PRU00042"/>
    </source>
</evidence>
<dbReference type="InterPro" id="IPR036236">
    <property type="entry name" value="Znf_C2H2_sf"/>
</dbReference>
<dbReference type="SUPFAM" id="SSF57667">
    <property type="entry name" value="beta-beta-alpha zinc fingers"/>
    <property type="match status" value="1"/>
</dbReference>
<evidence type="ECO:0000313" key="9">
    <source>
        <dbReference type="Proteomes" id="UP000053815"/>
    </source>
</evidence>
<proteinExistence type="predicted"/>
<protein>
    <recommendedName>
        <fullName evidence="7">C2H2-type domain-containing protein</fullName>
    </recommendedName>
</protein>
<evidence type="ECO:0000256" key="2">
    <source>
        <dbReference type="ARBA" id="ARBA00022737"/>
    </source>
</evidence>
<dbReference type="GO" id="GO:0005634">
    <property type="term" value="C:nucleus"/>
    <property type="evidence" value="ECO:0007669"/>
    <property type="project" value="TreeGrafter"/>
</dbReference>
<evidence type="ECO:0000256" key="3">
    <source>
        <dbReference type="ARBA" id="ARBA00022771"/>
    </source>
</evidence>
<dbReference type="OrthoDB" id="3269380at2759"/>
<sequence>MASQNINISFKRKQSIGGNGASAMSYSPSSHTMPALFQHRDSFVHQRELESAFCSDLVCCGTRVQDLHELLHHYEEHHHAPIEEEPEPKEDEDIDDMMMEDVDTTTYPAALPTQPHELAALTSSPLLRKNNELRAPTPVVSPAPAPAVINTSEVVPTPVIMSPPPPQHLQHNNQSQHTEEILKQALPALVNSANAPTSAHDSLHYFRSEALYQTCDDGQDKPYKCPIEGCDKAYKNPNGLKYHQMHGHSEEDTLSEAERDAQKPYMCTIGYCNKRYKNLNGLKYHIEHSHIAKLKQAPFANTISPLSQPPQQQQPPQNELWHLQQQFHQQ</sequence>
<dbReference type="Proteomes" id="UP000053815">
    <property type="component" value="Unassembled WGS sequence"/>
</dbReference>
<keyword evidence="9" id="KW-1185">Reference proteome</keyword>
<feature type="domain" description="C2H2-type" evidence="7">
    <location>
        <begin position="223"/>
        <end position="253"/>
    </location>
</feature>
<evidence type="ECO:0000256" key="6">
    <source>
        <dbReference type="SAM" id="MobiDB-lite"/>
    </source>
</evidence>
<dbReference type="PROSITE" id="PS50157">
    <property type="entry name" value="ZINC_FINGER_C2H2_2"/>
    <property type="match status" value="2"/>
</dbReference>
<dbReference type="PANTHER" id="PTHR23057">
    <property type="entry name" value="JUXTAPOSED WITH ANOTHER ZINC FINGER PROTEIN 1"/>
    <property type="match status" value="1"/>
</dbReference>
<dbReference type="PROSITE" id="PS00028">
    <property type="entry name" value="ZINC_FINGER_C2H2_1"/>
    <property type="match status" value="2"/>
</dbReference>
<evidence type="ECO:0000256" key="1">
    <source>
        <dbReference type="ARBA" id="ARBA00022723"/>
    </source>
</evidence>
<dbReference type="EMBL" id="DF836794">
    <property type="protein sequence ID" value="GAN11210.1"/>
    <property type="molecule type" value="Genomic_DNA"/>
</dbReference>
<dbReference type="AlphaFoldDB" id="A0A0C9LYP6"/>
<organism evidence="8">
    <name type="scientific">Mucor ambiguus</name>
    <dbReference type="NCBI Taxonomy" id="91626"/>
    <lineage>
        <taxon>Eukaryota</taxon>
        <taxon>Fungi</taxon>
        <taxon>Fungi incertae sedis</taxon>
        <taxon>Mucoromycota</taxon>
        <taxon>Mucoromycotina</taxon>
        <taxon>Mucoromycetes</taxon>
        <taxon>Mucorales</taxon>
        <taxon>Mucorineae</taxon>
        <taxon>Mucoraceae</taxon>
        <taxon>Mucor</taxon>
    </lineage>
</organism>
<feature type="domain" description="C2H2-type" evidence="7">
    <location>
        <begin position="265"/>
        <end position="295"/>
    </location>
</feature>
<keyword evidence="4" id="KW-0862">Zinc</keyword>
<dbReference type="InterPro" id="IPR013087">
    <property type="entry name" value="Znf_C2H2_type"/>
</dbReference>